<comment type="cofactor">
    <cofactor evidence="1">
        <name>[4Fe-4S] cluster</name>
        <dbReference type="ChEBI" id="CHEBI:49883"/>
    </cofactor>
</comment>
<organism evidence="8">
    <name type="scientific">hydrothermal vent metagenome</name>
    <dbReference type="NCBI Taxonomy" id="652676"/>
    <lineage>
        <taxon>unclassified sequences</taxon>
        <taxon>metagenomes</taxon>
        <taxon>ecological metagenomes</taxon>
    </lineage>
</organism>
<keyword evidence="6" id="KW-0411">Iron-sulfur</keyword>
<dbReference type="PANTHER" id="PTHR30352:SF5">
    <property type="entry name" value="PYRUVATE FORMATE-LYASE 1-ACTIVATING ENZYME"/>
    <property type="match status" value="1"/>
</dbReference>
<feature type="domain" description="Radical SAM core" evidence="7">
    <location>
        <begin position="23"/>
        <end position="132"/>
    </location>
</feature>
<keyword evidence="3" id="KW-0949">S-adenosyl-L-methionine</keyword>
<evidence type="ECO:0000256" key="1">
    <source>
        <dbReference type="ARBA" id="ARBA00001966"/>
    </source>
</evidence>
<accession>A0A3B0UYQ6</accession>
<evidence type="ECO:0000256" key="2">
    <source>
        <dbReference type="ARBA" id="ARBA00022485"/>
    </source>
</evidence>
<dbReference type="InterPro" id="IPR013785">
    <property type="entry name" value="Aldolase_TIM"/>
</dbReference>
<reference evidence="8" key="1">
    <citation type="submission" date="2018-06" db="EMBL/GenBank/DDBJ databases">
        <authorList>
            <person name="Zhirakovskaya E."/>
        </authorList>
    </citation>
    <scope>NUCLEOTIDE SEQUENCE</scope>
</reference>
<proteinExistence type="predicted"/>
<dbReference type="SUPFAM" id="SSF102114">
    <property type="entry name" value="Radical SAM enzymes"/>
    <property type="match status" value="1"/>
</dbReference>
<dbReference type="EMBL" id="UOEX01000063">
    <property type="protein sequence ID" value="VAW33800.1"/>
    <property type="molecule type" value="Genomic_DNA"/>
</dbReference>
<evidence type="ECO:0000259" key="7">
    <source>
        <dbReference type="Pfam" id="PF04055"/>
    </source>
</evidence>
<evidence type="ECO:0000313" key="8">
    <source>
        <dbReference type="EMBL" id="VAW33800.1"/>
    </source>
</evidence>
<dbReference type="Gene3D" id="3.20.20.70">
    <property type="entry name" value="Aldolase class I"/>
    <property type="match status" value="1"/>
</dbReference>
<dbReference type="PANTHER" id="PTHR30352">
    <property type="entry name" value="PYRUVATE FORMATE-LYASE-ACTIVATING ENZYME"/>
    <property type="match status" value="1"/>
</dbReference>
<dbReference type="InterPro" id="IPR058240">
    <property type="entry name" value="rSAM_sf"/>
</dbReference>
<gene>
    <name evidence="8" type="ORF">MNBD_DELTA03-84</name>
</gene>
<feature type="non-terminal residue" evidence="8">
    <location>
        <position position="1"/>
    </location>
</feature>
<keyword evidence="5" id="KW-0408">Iron</keyword>
<name>A0A3B0UYQ6_9ZZZZ</name>
<dbReference type="InterPro" id="IPR034457">
    <property type="entry name" value="Organic_radical-activating"/>
</dbReference>
<dbReference type="AlphaFoldDB" id="A0A3B0UYQ6"/>
<evidence type="ECO:0000256" key="5">
    <source>
        <dbReference type="ARBA" id="ARBA00023004"/>
    </source>
</evidence>
<keyword evidence="2" id="KW-0004">4Fe-4S</keyword>
<dbReference type="GO" id="GO:0051539">
    <property type="term" value="F:4 iron, 4 sulfur cluster binding"/>
    <property type="evidence" value="ECO:0007669"/>
    <property type="project" value="UniProtKB-KW"/>
</dbReference>
<evidence type="ECO:0000256" key="6">
    <source>
        <dbReference type="ARBA" id="ARBA00023014"/>
    </source>
</evidence>
<evidence type="ECO:0000256" key="3">
    <source>
        <dbReference type="ARBA" id="ARBA00022691"/>
    </source>
</evidence>
<dbReference type="CDD" id="cd01335">
    <property type="entry name" value="Radical_SAM"/>
    <property type="match status" value="1"/>
</dbReference>
<dbReference type="GO" id="GO:0003824">
    <property type="term" value="F:catalytic activity"/>
    <property type="evidence" value="ECO:0007669"/>
    <property type="project" value="InterPro"/>
</dbReference>
<keyword evidence="4" id="KW-0479">Metal-binding</keyword>
<evidence type="ECO:0000256" key="4">
    <source>
        <dbReference type="ARBA" id="ARBA00022723"/>
    </source>
</evidence>
<protein>
    <submittedName>
        <fullName evidence="8">Radical SAM protein DVU1407</fullName>
    </submittedName>
</protein>
<sequence length="196" mass="22208">GIAVSHLQKVKQHGVVSFGQGCEGEPLLQEDTIAQAIKLIRRQTGNGTINLNTNASRPEAVARLAEAGLDSMRASMNSARLEVHRRYYRPRDFNLDSVSQSIKEMKKRGRFVSLNYFIFPGVTDCPDEFKALCRFIDDCGPDFIQLRNLNMDPDWYLEGIKHPADSRAMGIDNWLTELKIRYPNLGFGYFNPPIDT</sequence>
<dbReference type="Pfam" id="PF04055">
    <property type="entry name" value="Radical_SAM"/>
    <property type="match status" value="1"/>
</dbReference>
<dbReference type="GO" id="GO:0046872">
    <property type="term" value="F:metal ion binding"/>
    <property type="evidence" value="ECO:0007669"/>
    <property type="project" value="UniProtKB-KW"/>
</dbReference>
<dbReference type="InterPro" id="IPR007197">
    <property type="entry name" value="rSAM"/>
</dbReference>